<evidence type="ECO:0000313" key="1">
    <source>
        <dbReference type="EMBL" id="KAF9653361.1"/>
    </source>
</evidence>
<dbReference type="EMBL" id="MU117964">
    <property type="protein sequence ID" value="KAF9653361.1"/>
    <property type="molecule type" value="Genomic_DNA"/>
</dbReference>
<accession>A0ACB6ZUM4</accession>
<comment type="caution">
    <text evidence="1">The sequence shown here is derived from an EMBL/GenBank/DDBJ whole genome shotgun (WGS) entry which is preliminary data.</text>
</comment>
<evidence type="ECO:0000313" key="2">
    <source>
        <dbReference type="Proteomes" id="UP000886501"/>
    </source>
</evidence>
<reference evidence="1" key="1">
    <citation type="submission" date="2019-10" db="EMBL/GenBank/DDBJ databases">
        <authorList>
            <consortium name="DOE Joint Genome Institute"/>
            <person name="Kuo A."/>
            <person name="Miyauchi S."/>
            <person name="Kiss E."/>
            <person name="Drula E."/>
            <person name="Kohler A."/>
            <person name="Sanchez-Garcia M."/>
            <person name="Andreopoulos B."/>
            <person name="Barry K.W."/>
            <person name="Bonito G."/>
            <person name="Buee M."/>
            <person name="Carver A."/>
            <person name="Chen C."/>
            <person name="Cichocki N."/>
            <person name="Clum A."/>
            <person name="Culley D."/>
            <person name="Crous P.W."/>
            <person name="Fauchery L."/>
            <person name="Girlanda M."/>
            <person name="Hayes R."/>
            <person name="Keri Z."/>
            <person name="Labutti K."/>
            <person name="Lipzen A."/>
            <person name="Lombard V."/>
            <person name="Magnuson J."/>
            <person name="Maillard F."/>
            <person name="Morin E."/>
            <person name="Murat C."/>
            <person name="Nolan M."/>
            <person name="Ohm R."/>
            <person name="Pangilinan J."/>
            <person name="Pereira M."/>
            <person name="Perotto S."/>
            <person name="Peter M."/>
            <person name="Riley R."/>
            <person name="Sitrit Y."/>
            <person name="Stielow B."/>
            <person name="Szollosi G."/>
            <person name="Zifcakova L."/>
            <person name="Stursova M."/>
            <person name="Spatafora J.W."/>
            <person name="Tedersoo L."/>
            <person name="Vaario L.-M."/>
            <person name="Yamada A."/>
            <person name="Yan M."/>
            <person name="Wang P."/>
            <person name="Xu J."/>
            <person name="Bruns T."/>
            <person name="Baldrian P."/>
            <person name="Vilgalys R."/>
            <person name="Henrissat B."/>
            <person name="Grigoriev I.V."/>
            <person name="Hibbett D."/>
            <person name="Nagy L.G."/>
            <person name="Martin F.M."/>
        </authorList>
    </citation>
    <scope>NUCLEOTIDE SEQUENCE</scope>
    <source>
        <strain evidence="1">P2</strain>
    </source>
</reference>
<name>A0ACB6ZUM4_THEGA</name>
<keyword evidence="2" id="KW-1185">Reference proteome</keyword>
<proteinExistence type="predicted"/>
<gene>
    <name evidence="1" type="ORF">BDM02DRAFT_3107985</name>
</gene>
<organism evidence="1 2">
    <name type="scientific">Thelephora ganbajun</name>
    <name type="common">Ganba fungus</name>
    <dbReference type="NCBI Taxonomy" id="370292"/>
    <lineage>
        <taxon>Eukaryota</taxon>
        <taxon>Fungi</taxon>
        <taxon>Dikarya</taxon>
        <taxon>Basidiomycota</taxon>
        <taxon>Agaricomycotina</taxon>
        <taxon>Agaricomycetes</taxon>
        <taxon>Thelephorales</taxon>
        <taxon>Thelephoraceae</taxon>
        <taxon>Thelephora</taxon>
    </lineage>
</organism>
<sequence length="310" mass="33594">MSSTNSNDGSSATLDPGLDFFAGTVAGMAALTVGQPFDTVKVRFQDPNTSARYSGTFSAVSTIIREERFSGLYKGIMSPMATCALLNGLVFSSYRFLMKAQLSDDQATPTLAQIFLAGAGTGMIGTVVTTPTELVKIRQQALLTPISTRQMLRRIIQQDGIRGLYRGITATGLRDIGYGSYFFAYEATCRYFSQPAYPHSNSDLIQSIESDLHTVPWPALLLAGGVAGVAGWITTFPFDLVKTRIQTTSALQSKRGFFQDGGVTMSTAMQSWKNEGLRVFWRGLAPTLIRAIPVNMVTFGTFEAITHALS</sequence>
<dbReference type="Proteomes" id="UP000886501">
    <property type="component" value="Unassembled WGS sequence"/>
</dbReference>
<protein>
    <submittedName>
        <fullName evidence="1">Mitochondrial carrier</fullName>
    </submittedName>
</protein>
<reference evidence="1" key="2">
    <citation type="journal article" date="2020" name="Nat. Commun.">
        <title>Large-scale genome sequencing of mycorrhizal fungi provides insights into the early evolution of symbiotic traits.</title>
        <authorList>
            <person name="Miyauchi S."/>
            <person name="Kiss E."/>
            <person name="Kuo A."/>
            <person name="Drula E."/>
            <person name="Kohler A."/>
            <person name="Sanchez-Garcia M."/>
            <person name="Morin E."/>
            <person name="Andreopoulos B."/>
            <person name="Barry K.W."/>
            <person name="Bonito G."/>
            <person name="Buee M."/>
            <person name="Carver A."/>
            <person name="Chen C."/>
            <person name="Cichocki N."/>
            <person name="Clum A."/>
            <person name="Culley D."/>
            <person name="Crous P.W."/>
            <person name="Fauchery L."/>
            <person name="Girlanda M."/>
            <person name="Hayes R.D."/>
            <person name="Keri Z."/>
            <person name="LaButti K."/>
            <person name="Lipzen A."/>
            <person name="Lombard V."/>
            <person name="Magnuson J."/>
            <person name="Maillard F."/>
            <person name="Murat C."/>
            <person name="Nolan M."/>
            <person name="Ohm R.A."/>
            <person name="Pangilinan J."/>
            <person name="Pereira M.F."/>
            <person name="Perotto S."/>
            <person name="Peter M."/>
            <person name="Pfister S."/>
            <person name="Riley R."/>
            <person name="Sitrit Y."/>
            <person name="Stielow J.B."/>
            <person name="Szollosi G."/>
            <person name="Zifcakova L."/>
            <person name="Stursova M."/>
            <person name="Spatafora J.W."/>
            <person name="Tedersoo L."/>
            <person name="Vaario L.M."/>
            <person name="Yamada A."/>
            <person name="Yan M."/>
            <person name="Wang P."/>
            <person name="Xu J."/>
            <person name="Bruns T."/>
            <person name="Baldrian P."/>
            <person name="Vilgalys R."/>
            <person name="Dunand C."/>
            <person name="Henrissat B."/>
            <person name="Grigoriev I.V."/>
            <person name="Hibbett D."/>
            <person name="Nagy L.G."/>
            <person name="Martin F.M."/>
        </authorList>
    </citation>
    <scope>NUCLEOTIDE SEQUENCE</scope>
    <source>
        <strain evidence="1">P2</strain>
    </source>
</reference>